<feature type="domain" description="ABC transporter" evidence="8">
    <location>
        <begin position="18"/>
        <end position="267"/>
    </location>
</feature>
<evidence type="ECO:0000256" key="2">
    <source>
        <dbReference type="ARBA" id="ARBA00005417"/>
    </source>
</evidence>
<dbReference type="InterPro" id="IPR013563">
    <property type="entry name" value="Oligopep_ABC_C"/>
</dbReference>
<dbReference type="SUPFAM" id="SSF52540">
    <property type="entry name" value="P-loop containing nucleoside triphosphate hydrolases"/>
    <property type="match status" value="1"/>
</dbReference>
<name>A0AAU1M2Q1_9ACTN</name>
<dbReference type="GO" id="GO:0005524">
    <property type="term" value="F:ATP binding"/>
    <property type="evidence" value="ECO:0007669"/>
    <property type="project" value="UniProtKB-KW"/>
</dbReference>
<comment type="subcellular location">
    <subcellularLocation>
        <location evidence="1">Cell membrane</location>
        <topology evidence="1">Peripheral membrane protein</topology>
    </subcellularLocation>
</comment>
<protein>
    <submittedName>
        <fullName evidence="9">ABC transporter ATP-binding protein</fullName>
    </submittedName>
</protein>
<dbReference type="GO" id="GO:0005886">
    <property type="term" value="C:plasma membrane"/>
    <property type="evidence" value="ECO:0007669"/>
    <property type="project" value="UniProtKB-SubCell"/>
</dbReference>
<dbReference type="Pfam" id="PF00005">
    <property type="entry name" value="ABC_tran"/>
    <property type="match status" value="1"/>
</dbReference>
<keyword evidence="4" id="KW-1003">Cell membrane</keyword>
<organism evidence="9">
    <name type="scientific">Streptomyces sp. NBC_00148</name>
    <dbReference type="NCBI Taxonomy" id="2903626"/>
    <lineage>
        <taxon>Bacteria</taxon>
        <taxon>Bacillati</taxon>
        <taxon>Actinomycetota</taxon>
        <taxon>Actinomycetes</taxon>
        <taxon>Kitasatosporales</taxon>
        <taxon>Streptomycetaceae</taxon>
        <taxon>Streptomyces</taxon>
    </lineage>
</organism>
<evidence type="ECO:0000259" key="8">
    <source>
        <dbReference type="PROSITE" id="PS50893"/>
    </source>
</evidence>
<keyword evidence="5" id="KW-0547">Nucleotide-binding</keyword>
<dbReference type="GO" id="GO:0015833">
    <property type="term" value="P:peptide transport"/>
    <property type="evidence" value="ECO:0007669"/>
    <property type="project" value="InterPro"/>
</dbReference>
<dbReference type="InterPro" id="IPR003439">
    <property type="entry name" value="ABC_transporter-like_ATP-bd"/>
</dbReference>
<proteinExistence type="inferred from homology"/>
<reference evidence="9" key="1">
    <citation type="submission" date="2022-10" db="EMBL/GenBank/DDBJ databases">
        <title>The complete genomes of actinobacterial strains from the NBC collection.</title>
        <authorList>
            <person name="Joergensen T.S."/>
            <person name="Alvarez Arevalo M."/>
            <person name="Sterndorff E.B."/>
            <person name="Faurdal D."/>
            <person name="Vuksanovic O."/>
            <person name="Mourched A.-S."/>
            <person name="Charusanti P."/>
            <person name="Shaw S."/>
            <person name="Blin K."/>
            <person name="Weber T."/>
        </authorList>
    </citation>
    <scope>NUCLEOTIDE SEQUENCE</scope>
    <source>
        <strain evidence="9">NBC_00148</strain>
    </source>
</reference>
<dbReference type="InterPro" id="IPR003593">
    <property type="entry name" value="AAA+_ATPase"/>
</dbReference>
<accession>A0AAU1M2Q1</accession>
<dbReference type="Pfam" id="PF08352">
    <property type="entry name" value="oligo_HPY"/>
    <property type="match status" value="1"/>
</dbReference>
<dbReference type="FunFam" id="3.40.50.300:FF:000016">
    <property type="entry name" value="Oligopeptide ABC transporter ATP-binding component"/>
    <property type="match status" value="1"/>
</dbReference>
<evidence type="ECO:0000256" key="7">
    <source>
        <dbReference type="ARBA" id="ARBA00023136"/>
    </source>
</evidence>
<evidence type="ECO:0000256" key="6">
    <source>
        <dbReference type="ARBA" id="ARBA00022840"/>
    </source>
</evidence>
<dbReference type="EMBL" id="CP108169">
    <property type="protein sequence ID" value="WTQ77727.1"/>
    <property type="molecule type" value="Genomic_DNA"/>
</dbReference>
<sequence>MTVTAQSRPATGRGTLVLDVRDLSVRIRTEHGWTGIVDGVNLAVHAGETVGLVGESGSGKTVTSLAVMRLLPDNARISGAVRLGGRDITSLPERELDRVRGVEMAMIFQEPRRSLNPVFTVGEQVAESVRRHRGASRKEAWARAVELLDLVGIPDPGRRAHNHPHEFSGGMCQRVMLAMALACDPKVLIADEPTTALDVTVQRQVLSLIHDVQQQLGLGVLLITHDLGVVAEVCDRAAVMYAGRIVEEAPVTQLFDAPGHPYTAGLLHAMPDPVRHAERMAVIPGRVPPPHEFPEACHFAPRCPYAVEECSQDVVPLRRTGPDHSVRCARTEEIELGDAFYD</sequence>
<keyword evidence="3" id="KW-0813">Transport</keyword>
<dbReference type="SMART" id="SM00382">
    <property type="entry name" value="AAA"/>
    <property type="match status" value="1"/>
</dbReference>
<evidence type="ECO:0000256" key="1">
    <source>
        <dbReference type="ARBA" id="ARBA00004202"/>
    </source>
</evidence>
<dbReference type="InterPro" id="IPR017871">
    <property type="entry name" value="ABC_transporter-like_CS"/>
</dbReference>
<evidence type="ECO:0000256" key="5">
    <source>
        <dbReference type="ARBA" id="ARBA00022741"/>
    </source>
</evidence>
<evidence type="ECO:0000313" key="9">
    <source>
        <dbReference type="EMBL" id="WTQ77727.1"/>
    </source>
</evidence>
<evidence type="ECO:0000256" key="4">
    <source>
        <dbReference type="ARBA" id="ARBA00022475"/>
    </source>
</evidence>
<gene>
    <name evidence="9" type="ORF">OG222_33345</name>
</gene>
<dbReference type="AlphaFoldDB" id="A0AAU1M2Q1"/>
<dbReference type="InterPro" id="IPR050388">
    <property type="entry name" value="ABC_Ni/Peptide_Import"/>
</dbReference>
<keyword evidence="6 9" id="KW-0067">ATP-binding</keyword>
<dbReference type="GO" id="GO:0016887">
    <property type="term" value="F:ATP hydrolysis activity"/>
    <property type="evidence" value="ECO:0007669"/>
    <property type="project" value="InterPro"/>
</dbReference>
<comment type="similarity">
    <text evidence="2">Belongs to the ABC transporter superfamily.</text>
</comment>
<dbReference type="CDD" id="cd03257">
    <property type="entry name" value="ABC_NikE_OppD_transporters"/>
    <property type="match status" value="1"/>
</dbReference>
<dbReference type="PANTHER" id="PTHR43297">
    <property type="entry name" value="OLIGOPEPTIDE TRANSPORT ATP-BINDING PROTEIN APPD"/>
    <property type="match status" value="1"/>
</dbReference>
<dbReference type="InterPro" id="IPR027417">
    <property type="entry name" value="P-loop_NTPase"/>
</dbReference>
<dbReference type="PANTHER" id="PTHR43297:SF2">
    <property type="entry name" value="DIPEPTIDE TRANSPORT ATP-BINDING PROTEIN DPPD"/>
    <property type="match status" value="1"/>
</dbReference>
<dbReference type="PROSITE" id="PS00211">
    <property type="entry name" value="ABC_TRANSPORTER_1"/>
    <property type="match status" value="1"/>
</dbReference>
<dbReference type="Gene3D" id="3.40.50.300">
    <property type="entry name" value="P-loop containing nucleotide triphosphate hydrolases"/>
    <property type="match status" value="1"/>
</dbReference>
<keyword evidence="7" id="KW-0472">Membrane</keyword>
<dbReference type="NCBIfam" id="TIGR01727">
    <property type="entry name" value="oligo_HPY"/>
    <property type="match status" value="1"/>
</dbReference>
<dbReference type="PROSITE" id="PS50893">
    <property type="entry name" value="ABC_TRANSPORTER_2"/>
    <property type="match status" value="1"/>
</dbReference>
<evidence type="ECO:0000256" key="3">
    <source>
        <dbReference type="ARBA" id="ARBA00022448"/>
    </source>
</evidence>